<dbReference type="Pfam" id="PF16696">
    <property type="entry name" value="ZFYVE21_C"/>
    <property type="match status" value="1"/>
</dbReference>
<keyword evidence="3" id="KW-0862">Zinc</keyword>
<dbReference type="InterPro" id="IPR038632">
    <property type="entry name" value="ZFYVE21_C_sf"/>
</dbReference>
<reference evidence="6" key="2">
    <citation type="journal article" date="2021" name="Genome Biol. Evol.">
        <title>Developing a high-quality reference genome for a parasitic bivalve with doubly uniparental inheritance (Bivalvia: Unionida).</title>
        <authorList>
            <person name="Smith C.H."/>
        </authorList>
    </citation>
    <scope>NUCLEOTIDE SEQUENCE</scope>
    <source>
        <strain evidence="6">CHS0354</strain>
        <tissue evidence="6">Mantle</tissue>
    </source>
</reference>
<evidence type="ECO:0000256" key="1">
    <source>
        <dbReference type="ARBA" id="ARBA00022723"/>
    </source>
</evidence>
<dbReference type="Gene3D" id="3.30.40.10">
    <property type="entry name" value="Zinc/RING finger domain, C3HC4 (zinc finger)"/>
    <property type="match status" value="1"/>
</dbReference>
<evidence type="ECO:0000259" key="5">
    <source>
        <dbReference type="PROSITE" id="PS50178"/>
    </source>
</evidence>
<keyword evidence="2 4" id="KW-0863">Zinc-finger</keyword>
<reference evidence="6" key="3">
    <citation type="submission" date="2023-05" db="EMBL/GenBank/DDBJ databases">
        <authorList>
            <person name="Smith C.H."/>
        </authorList>
    </citation>
    <scope>NUCLEOTIDE SEQUENCE</scope>
    <source>
        <strain evidence="6">CHS0354</strain>
        <tissue evidence="6">Mantle</tissue>
    </source>
</reference>
<dbReference type="InterPro" id="IPR032031">
    <property type="entry name" value="ZFYVE21_C"/>
</dbReference>
<reference evidence="6" key="1">
    <citation type="journal article" date="2021" name="Genome Biol. Evol.">
        <title>A High-Quality Reference Genome for a Parasitic Bivalve with Doubly Uniparental Inheritance (Bivalvia: Unionida).</title>
        <authorList>
            <person name="Smith C.H."/>
        </authorList>
    </citation>
    <scope>NUCLEOTIDE SEQUENCE</scope>
    <source>
        <strain evidence="6">CHS0354</strain>
    </source>
</reference>
<keyword evidence="7" id="KW-1185">Reference proteome</keyword>
<evidence type="ECO:0000313" key="6">
    <source>
        <dbReference type="EMBL" id="KAK3604394.1"/>
    </source>
</evidence>
<proteinExistence type="predicted"/>
<dbReference type="SMART" id="SM00064">
    <property type="entry name" value="FYVE"/>
    <property type="match status" value="1"/>
</dbReference>
<organism evidence="6 7">
    <name type="scientific">Potamilus streckersoni</name>
    <dbReference type="NCBI Taxonomy" id="2493646"/>
    <lineage>
        <taxon>Eukaryota</taxon>
        <taxon>Metazoa</taxon>
        <taxon>Spiralia</taxon>
        <taxon>Lophotrochozoa</taxon>
        <taxon>Mollusca</taxon>
        <taxon>Bivalvia</taxon>
        <taxon>Autobranchia</taxon>
        <taxon>Heteroconchia</taxon>
        <taxon>Palaeoheterodonta</taxon>
        <taxon>Unionida</taxon>
        <taxon>Unionoidea</taxon>
        <taxon>Unionidae</taxon>
        <taxon>Ambleminae</taxon>
        <taxon>Lampsilini</taxon>
        <taxon>Potamilus</taxon>
    </lineage>
</organism>
<evidence type="ECO:0000256" key="3">
    <source>
        <dbReference type="ARBA" id="ARBA00022833"/>
    </source>
</evidence>
<feature type="domain" description="FYVE-type" evidence="5">
    <location>
        <begin position="62"/>
        <end position="122"/>
    </location>
</feature>
<dbReference type="Proteomes" id="UP001195483">
    <property type="component" value="Unassembled WGS sequence"/>
</dbReference>
<dbReference type="EMBL" id="JAEAOA010000964">
    <property type="protein sequence ID" value="KAK3604394.1"/>
    <property type="molecule type" value="Genomic_DNA"/>
</dbReference>
<comment type="caution">
    <text evidence="6">The sequence shown here is derived from an EMBL/GenBank/DDBJ whole genome shotgun (WGS) entry which is preliminary data.</text>
</comment>
<dbReference type="InterPro" id="IPR011011">
    <property type="entry name" value="Znf_FYVE_PHD"/>
</dbReference>
<dbReference type="Gene3D" id="2.30.29.160">
    <property type="entry name" value="Zinc finger FYVE domain-containing protein 21, C-terminal"/>
    <property type="match status" value="1"/>
</dbReference>
<gene>
    <name evidence="6" type="ORF">CHS0354_015526</name>
</gene>
<dbReference type="InterPro" id="IPR000306">
    <property type="entry name" value="Znf_FYVE"/>
</dbReference>
<keyword evidence="1" id="KW-0479">Metal-binding</keyword>
<dbReference type="PROSITE" id="PS50178">
    <property type="entry name" value="ZF_FYVE"/>
    <property type="match status" value="1"/>
</dbReference>
<dbReference type="InterPro" id="IPR013083">
    <property type="entry name" value="Znf_RING/FYVE/PHD"/>
</dbReference>
<dbReference type="AlphaFoldDB" id="A0AAE0W7W8"/>
<dbReference type="Pfam" id="PF01363">
    <property type="entry name" value="FYVE"/>
    <property type="match status" value="1"/>
</dbReference>
<dbReference type="InterPro" id="IPR017455">
    <property type="entry name" value="Znf_FYVE-rel"/>
</dbReference>
<dbReference type="PANTHER" id="PTHR39490:SF8">
    <property type="entry name" value="ZINC FINGER FYVE DOMAIN-CONTAINING PROTEIN 21"/>
    <property type="match status" value="1"/>
</dbReference>
<accession>A0AAE0W7W8</accession>
<name>A0AAE0W7W8_9BIVA</name>
<evidence type="ECO:0000313" key="7">
    <source>
        <dbReference type="Proteomes" id="UP001195483"/>
    </source>
</evidence>
<dbReference type="InterPro" id="IPR052113">
    <property type="entry name" value="FYVE-type_Zinc_Finger"/>
</dbReference>
<dbReference type="SUPFAM" id="SSF57903">
    <property type="entry name" value="FYVE/PHD zinc finger"/>
    <property type="match status" value="1"/>
</dbReference>
<sequence length="250" mass="28349">MVSLLRLPVFVYTDAHSIILLKMSSNTVEKKLVKSKSGLRMVAKNDFELSPFFLDEPPWVPDDQCEKCMQCGQKFELLKRRHHCRRCGRCFCHDCCNGLLPLPRMCFVDPVRQCSMCANITRKENDFFDTHLKVLLDGGIFVVQESNEATRPIYICKLSPDQRTLIFEGQVTAIDPILVQHIESLQILASLDALGNSAATGLAMKYRDKSGEIQVLKMSIVAGPEKKQAQNWISAFQKAFKMVYDSRVPS</sequence>
<evidence type="ECO:0000256" key="4">
    <source>
        <dbReference type="PROSITE-ProRule" id="PRU00091"/>
    </source>
</evidence>
<dbReference type="GO" id="GO:0008270">
    <property type="term" value="F:zinc ion binding"/>
    <property type="evidence" value="ECO:0007669"/>
    <property type="project" value="UniProtKB-KW"/>
</dbReference>
<evidence type="ECO:0000256" key="2">
    <source>
        <dbReference type="ARBA" id="ARBA00022771"/>
    </source>
</evidence>
<protein>
    <recommendedName>
        <fullName evidence="5">FYVE-type domain-containing protein</fullName>
    </recommendedName>
</protein>
<dbReference type="PANTHER" id="PTHR39490">
    <property type="entry name" value="ARRESTIN DOMAIN-CONTAINING PROTEIN D"/>
    <property type="match status" value="1"/>
</dbReference>